<dbReference type="GO" id="GO:0003688">
    <property type="term" value="F:DNA replication origin binding"/>
    <property type="evidence" value="ECO:0007669"/>
    <property type="project" value="TreeGrafter"/>
</dbReference>
<dbReference type="AlphaFoldDB" id="A0AAD9MLC1"/>
<dbReference type="GO" id="GO:0031261">
    <property type="term" value="C:DNA replication preinitiation complex"/>
    <property type="evidence" value="ECO:0007669"/>
    <property type="project" value="TreeGrafter"/>
</dbReference>
<evidence type="ECO:0008006" key="11">
    <source>
        <dbReference type="Google" id="ProtNLM"/>
    </source>
</evidence>
<comment type="subcellular location">
    <subcellularLocation>
        <location evidence="1">Nucleus</location>
    </subcellularLocation>
</comment>
<gene>
    <name evidence="9" type="ORF">QBZ16_001879</name>
</gene>
<dbReference type="InterPro" id="IPR040855">
    <property type="entry name" value="ORC_WH_C"/>
</dbReference>
<name>A0AAD9MLC1_PROWI</name>
<evidence type="ECO:0000313" key="10">
    <source>
        <dbReference type="Proteomes" id="UP001255856"/>
    </source>
</evidence>
<evidence type="ECO:0000256" key="3">
    <source>
        <dbReference type="ARBA" id="ARBA00022705"/>
    </source>
</evidence>
<evidence type="ECO:0000259" key="8">
    <source>
        <dbReference type="Pfam" id="PF18137"/>
    </source>
</evidence>
<evidence type="ECO:0000313" key="9">
    <source>
        <dbReference type="EMBL" id="KAK2079485.1"/>
    </source>
</evidence>
<dbReference type="InterPro" id="IPR045667">
    <property type="entry name" value="ORC3_N"/>
</dbReference>
<keyword evidence="10" id="KW-1185">Reference proteome</keyword>
<keyword evidence="5" id="KW-0539">Nucleus</keyword>
<feature type="region of interest" description="Disordered" evidence="6">
    <location>
        <begin position="343"/>
        <end position="385"/>
    </location>
</feature>
<keyword evidence="3" id="KW-0235">DNA replication</keyword>
<dbReference type="Pfam" id="PF18137">
    <property type="entry name" value="WHD_ORC"/>
    <property type="match status" value="1"/>
</dbReference>
<dbReference type="EMBL" id="JASFZW010000002">
    <property type="protein sequence ID" value="KAK2079485.1"/>
    <property type="molecule type" value="Genomic_DNA"/>
</dbReference>
<comment type="similarity">
    <text evidence="2">Belongs to the ORC3 family.</text>
</comment>
<reference evidence="9" key="1">
    <citation type="submission" date="2021-01" db="EMBL/GenBank/DDBJ databases">
        <authorList>
            <person name="Eckstrom K.M.E."/>
        </authorList>
    </citation>
    <scope>NUCLEOTIDE SEQUENCE</scope>
    <source>
        <strain evidence="9">UVCC 0001</strain>
    </source>
</reference>
<dbReference type="GO" id="GO:0006270">
    <property type="term" value="P:DNA replication initiation"/>
    <property type="evidence" value="ECO:0007669"/>
    <property type="project" value="TreeGrafter"/>
</dbReference>
<evidence type="ECO:0000256" key="6">
    <source>
        <dbReference type="SAM" id="MobiDB-lite"/>
    </source>
</evidence>
<dbReference type="GO" id="GO:0005656">
    <property type="term" value="C:nuclear pre-replicative complex"/>
    <property type="evidence" value="ECO:0007669"/>
    <property type="project" value="TreeGrafter"/>
</dbReference>
<evidence type="ECO:0000256" key="2">
    <source>
        <dbReference type="ARBA" id="ARBA00010977"/>
    </source>
</evidence>
<sequence length="575" mass="60787">MASALSLALQGCYVSLVGPSDFGKSPSAVLQTVLKSWAGLSTCPADVDLDPEAPSRLRAAAGKAPTRKQVAASGAPLVLVVEGVEMVELGPLRDLVLILSEGTWSLPVTLILGLTSSARALHGVLEPSILDRCLRCTPFRLASALDRLDRLVADALLGSRGQWPALLFGSGVVGRAWDLCLLHHFSSSVVAQSLRIAAVDLLFAEGDSRVAAKKGRSGGDSSTPPEASLLRRLDRVGLASWARWALAVHALVWLGQALQHARGCEYWRTYRDALDPLWVKAEGGRLLATLGAGLRGLGEQALASTLRGLHGICCDKAVDAALVPEIEELQKIVQGLENVPKEGDAADDAKGLSGQQPEAALTTPGPRDQATLDRPGAQQAKRFHSRASRRTALLGSALANAAAPRAAEAKRPKAPSRQETAAAWVVDFLGRALGTDLGSLRGAESATAALADSLACLSGNPREVIMEALLAPNEILQCPDAGGEDTCTAFQLFDADPDCQNVAEWFERFEEATSRGTPKPKRGRGSKAASAAARTEVAARFYQATAELQFLGLIRPSSKRKVEAVHRCVHMPALH</sequence>
<accession>A0AAD9MLC1</accession>
<dbReference type="PANTHER" id="PTHR12748:SF0">
    <property type="entry name" value="ORIGIN RECOGNITION COMPLEX SUBUNIT 3"/>
    <property type="match status" value="1"/>
</dbReference>
<feature type="domain" description="Origin recognition complex subunit 3 winged helix C-terminal" evidence="8">
    <location>
        <begin position="462"/>
        <end position="569"/>
    </location>
</feature>
<feature type="domain" description="Origin recognition complex subunit 3 N-terminal" evidence="7">
    <location>
        <begin position="72"/>
        <end position="156"/>
    </location>
</feature>
<dbReference type="Pfam" id="PF07034">
    <property type="entry name" value="ORC3_N"/>
    <property type="match status" value="1"/>
</dbReference>
<dbReference type="GO" id="GO:0005664">
    <property type="term" value="C:nuclear origin of replication recognition complex"/>
    <property type="evidence" value="ECO:0007669"/>
    <property type="project" value="InterPro"/>
</dbReference>
<protein>
    <recommendedName>
        <fullName evidence="11">Origin recognition complex subunit 3</fullName>
    </recommendedName>
</protein>
<feature type="region of interest" description="Disordered" evidence="6">
    <location>
        <begin position="510"/>
        <end position="529"/>
    </location>
</feature>
<proteinExistence type="inferred from homology"/>
<dbReference type="PANTHER" id="PTHR12748">
    <property type="entry name" value="ORIGIN RECOGNITION COMPLEX SUBUNIT 3"/>
    <property type="match status" value="1"/>
</dbReference>
<evidence type="ECO:0000256" key="5">
    <source>
        <dbReference type="ARBA" id="ARBA00023242"/>
    </source>
</evidence>
<organism evidence="9 10">
    <name type="scientific">Prototheca wickerhamii</name>
    <dbReference type="NCBI Taxonomy" id="3111"/>
    <lineage>
        <taxon>Eukaryota</taxon>
        <taxon>Viridiplantae</taxon>
        <taxon>Chlorophyta</taxon>
        <taxon>core chlorophytes</taxon>
        <taxon>Trebouxiophyceae</taxon>
        <taxon>Chlorellales</taxon>
        <taxon>Chlorellaceae</taxon>
        <taxon>Prototheca</taxon>
    </lineage>
</organism>
<evidence type="ECO:0000259" key="7">
    <source>
        <dbReference type="Pfam" id="PF07034"/>
    </source>
</evidence>
<keyword evidence="4" id="KW-0238">DNA-binding</keyword>
<dbReference type="Proteomes" id="UP001255856">
    <property type="component" value="Unassembled WGS sequence"/>
</dbReference>
<evidence type="ECO:0000256" key="4">
    <source>
        <dbReference type="ARBA" id="ARBA00023125"/>
    </source>
</evidence>
<dbReference type="InterPro" id="IPR020795">
    <property type="entry name" value="ORC3"/>
</dbReference>
<comment type="caution">
    <text evidence="9">The sequence shown here is derived from an EMBL/GenBank/DDBJ whole genome shotgun (WGS) entry which is preliminary data.</text>
</comment>
<evidence type="ECO:0000256" key="1">
    <source>
        <dbReference type="ARBA" id="ARBA00004123"/>
    </source>
</evidence>